<evidence type="ECO:0000313" key="3">
    <source>
        <dbReference type="EMBL" id="NMC64473.1"/>
    </source>
</evidence>
<evidence type="ECO:0000256" key="1">
    <source>
        <dbReference type="SAM" id="Coils"/>
    </source>
</evidence>
<dbReference type="PANTHER" id="PTHR43179:SF7">
    <property type="entry name" value="RHAMNOSYLTRANSFERASE WBBL"/>
    <property type="match status" value="1"/>
</dbReference>
<dbReference type="SUPFAM" id="SSF53448">
    <property type="entry name" value="Nucleotide-diphospho-sugar transferases"/>
    <property type="match status" value="2"/>
</dbReference>
<dbReference type="CDD" id="cd04184">
    <property type="entry name" value="GT2_RfbC_Mx_like"/>
    <property type="match status" value="1"/>
</dbReference>
<name>A0A7X9FV81_9DELT</name>
<keyword evidence="1" id="KW-0175">Coiled coil</keyword>
<gene>
    <name evidence="3" type="ORF">GYA55_15010</name>
</gene>
<dbReference type="Proteomes" id="UP000524246">
    <property type="component" value="Unassembled WGS sequence"/>
</dbReference>
<dbReference type="PANTHER" id="PTHR43179">
    <property type="entry name" value="RHAMNOSYLTRANSFERASE WBBL"/>
    <property type="match status" value="1"/>
</dbReference>
<feature type="domain" description="Glycosyltransferase 2-like" evidence="2">
    <location>
        <begin position="546"/>
        <end position="723"/>
    </location>
</feature>
<accession>A0A7X9FV81</accession>
<organism evidence="3 4">
    <name type="scientific">SAR324 cluster bacterium</name>
    <dbReference type="NCBI Taxonomy" id="2024889"/>
    <lineage>
        <taxon>Bacteria</taxon>
        <taxon>Deltaproteobacteria</taxon>
        <taxon>SAR324 cluster</taxon>
    </lineage>
</organism>
<dbReference type="InterPro" id="IPR001173">
    <property type="entry name" value="Glyco_trans_2-like"/>
</dbReference>
<dbReference type="Gene3D" id="3.90.550.10">
    <property type="entry name" value="Spore Coat Polysaccharide Biosynthesis Protein SpsA, Chain A"/>
    <property type="match status" value="2"/>
</dbReference>
<evidence type="ECO:0000259" key="2">
    <source>
        <dbReference type="Pfam" id="PF00535"/>
    </source>
</evidence>
<dbReference type="Pfam" id="PF00535">
    <property type="entry name" value="Glycos_transf_2"/>
    <property type="match status" value="2"/>
</dbReference>
<dbReference type="AlphaFoldDB" id="A0A7X9FV81"/>
<reference evidence="3 4" key="1">
    <citation type="journal article" date="2020" name="Biotechnol. Biofuels">
        <title>New insights from the biogas microbiome by comprehensive genome-resolved metagenomics of nearly 1600 species originating from multiple anaerobic digesters.</title>
        <authorList>
            <person name="Campanaro S."/>
            <person name="Treu L."/>
            <person name="Rodriguez-R L.M."/>
            <person name="Kovalovszki A."/>
            <person name="Ziels R.M."/>
            <person name="Maus I."/>
            <person name="Zhu X."/>
            <person name="Kougias P.G."/>
            <person name="Basile A."/>
            <person name="Luo G."/>
            <person name="Schluter A."/>
            <person name="Konstantinidis K.T."/>
            <person name="Angelidaki I."/>
        </authorList>
    </citation>
    <scope>NUCLEOTIDE SEQUENCE [LARGE SCALE GENOMIC DNA]</scope>
    <source>
        <strain evidence="3">AS27yjCOA_65</strain>
    </source>
</reference>
<feature type="domain" description="Glycosyltransferase 2-like" evidence="2">
    <location>
        <begin position="287"/>
        <end position="447"/>
    </location>
</feature>
<dbReference type="GO" id="GO:0016757">
    <property type="term" value="F:glycosyltransferase activity"/>
    <property type="evidence" value="ECO:0007669"/>
    <property type="project" value="UniProtKB-KW"/>
</dbReference>
<comment type="caution">
    <text evidence="3">The sequence shown here is derived from an EMBL/GenBank/DDBJ whole genome shotgun (WGS) entry which is preliminary data.</text>
</comment>
<keyword evidence="3" id="KW-0808">Transferase</keyword>
<protein>
    <submittedName>
        <fullName evidence="3">Glycosyltransferase family 2 protein</fullName>
    </submittedName>
</protein>
<sequence>MKSSNAQQVDANENLESQTILRHKDREIERLKQENRKLCSEKLNAERLLEDLLASKSWKITKPLRSAAWLWRNLFPPFRFSKTSFLLCSGNNTKVEGSKVTIFGSSPKLKLVAENNIDDCHGWVSFEGEIRAKNSHVLFLLYYRTGDDFSDLERTWLTFVDGHPLNQLAYIPKNIKEFELRPFNVQGSFELKSFKIRHHGSAQFITHLCWKYLWQLFKHPRLFYSNVRKACLILRTGGWAALRIKLFADPITNDYQEWVKRFDTLNDRDKALISEHSKKLTFKPLISVIMPVWNTPEKWLRAAIESVRKQIYTNWELCIADDASTEVHVRKILEEYSKIDSRIKVVFRELNGHISEASNSALHLAEGEYIALLDHDDELTPHALYYIAVELNQFRDAGLIFSDEDKITSYGMRFNPYFKSDWNHLLLLAQNFVCHLTVLKRELVEKVGGFRKYIEGAQDWDLILRCSEHLDEKQIRHIPHVLYHWRVIEGSTAQSTSFKPYVLKAQQKVVSEHLERLGQRASVEILEDIAQLRTRFELPSKLPLVSLIIPTRDQVEFLKRCIKSIQDKSSYLNFEFVIIDNGSEEKETLDYFREVKKAPNVKVVEFDAPFNFSRINNEAVKYASGEILGFLNNDLELISPNWLSEMLSYAVQDEIGAVGARLLYPNNLIQHAGIILGIGGVAGHNHKGQTRENPGYFNRAILPQYFSAVTAACLLMRKKVFEEIKGFDENLSVAFNDVDLCLRIRRAGYKIVYTPYAEFYHHESISRGYEDTTEKLARFDKEIDFMKKRWKDELLNDPFYNPNLTHLSEDFAFAFPPRVNKPWKD</sequence>
<dbReference type="InterPro" id="IPR029044">
    <property type="entry name" value="Nucleotide-diphossugar_trans"/>
</dbReference>
<evidence type="ECO:0000313" key="4">
    <source>
        <dbReference type="Proteomes" id="UP000524246"/>
    </source>
</evidence>
<dbReference type="EMBL" id="JAAZON010000683">
    <property type="protein sequence ID" value="NMC64473.1"/>
    <property type="molecule type" value="Genomic_DNA"/>
</dbReference>
<dbReference type="CDD" id="cd04186">
    <property type="entry name" value="GT_2_like_c"/>
    <property type="match status" value="1"/>
</dbReference>
<proteinExistence type="predicted"/>
<feature type="coiled-coil region" evidence="1">
    <location>
        <begin position="21"/>
        <end position="48"/>
    </location>
</feature>